<evidence type="ECO:0000256" key="2">
    <source>
        <dbReference type="ARBA" id="ARBA00022630"/>
    </source>
</evidence>
<name>A0ABM8PUW3_9HYPH</name>
<dbReference type="InterPro" id="IPR050315">
    <property type="entry name" value="FAD-oxidoreductase_2"/>
</dbReference>
<protein>
    <submittedName>
        <fullName evidence="6">FAD-binding protein</fullName>
    </submittedName>
</protein>
<dbReference type="SUPFAM" id="SSF51905">
    <property type="entry name" value="FAD/NAD(P)-binding domain"/>
    <property type="match status" value="1"/>
</dbReference>
<evidence type="ECO:0000313" key="7">
    <source>
        <dbReference type="Proteomes" id="UP000606921"/>
    </source>
</evidence>
<evidence type="ECO:0000256" key="1">
    <source>
        <dbReference type="ARBA" id="ARBA00001974"/>
    </source>
</evidence>
<dbReference type="InterPro" id="IPR027477">
    <property type="entry name" value="Succ_DH/fumarate_Rdtase_cat_sf"/>
</dbReference>
<dbReference type="RefSeq" id="WP_235988735.1">
    <property type="nucleotide sequence ID" value="NZ_CABFWF030000014.1"/>
</dbReference>
<evidence type="ECO:0000259" key="5">
    <source>
        <dbReference type="Pfam" id="PF00890"/>
    </source>
</evidence>
<dbReference type="EMBL" id="CABFWF030000014">
    <property type="protein sequence ID" value="CAD7049718.1"/>
    <property type="molecule type" value="Genomic_DNA"/>
</dbReference>
<accession>A0ABM8PUW3</accession>
<dbReference type="InterPro" id="IPR003953">
    <property type="entry name" value="FAD-dep_OxRdtase_2_FAD-bd"/>
</dbReference>
<dbReference type="Gene3D" id="3.50.50.60">
    <property type="entry name" value="FAD/NAD(P)-binding domain"/>
    <property type="match status" value="2"/>
</dbReference>
<comment type="caution">
    <text evidence="6">The sequence shown here is derived from an EMBL/GenBank/DDBJ whole genome shotgun (WGS) entry which is preliminary data.</text>
</comment>
<dbReference type="SUPFAM" id="SSF56425">
    <property type="entry name" value="Succinate dehydrogenase/fumarate reductase flavoprotein, catalytic domain"/>
    <property type="match status" value="1"/>
</dbReference>
<dbReference type="PANTHER" id="PTHR43400:SF10">
    <property type="entry name" value="3-OXOSTEROID 1-DEHYDROGENASE"/>
    <property type="match status" value="1"/>
</dbReference>
<keyword evidence="7" id="KW-1185">Reference proteome</keyword>
<dbReference type="Pfam" id="PF00890">
    <property type="entry name" value="FAD_binding_2"/>
    <property type="match status" value="1"/>
</dbReference>
<dbReference type="InterPro" id="IPR036188">
    <property type="entry name" value="FAD/NAD-bd_sf"/>
</dbReference>
<keyword evidence="3" id="KW-0274">FAD</keyword>
<gene>
    <name evidence="6" type="ORF">REJC140_01547</name>
</gene>
<comment type="cofactor">
    <cofactor evidence="1">
        <name>FAD</name>
        <dbReference type="ChEBI" id="CHEBI:57692"/>
    </cofactor>
</comment>
<evidence type="ECO:0000256" key="3">
    <source>
        <dbReference type="ARBA" id="ARBA00022827"/>
    </source>
</evidence>
<evidence type="ECO:0000313" key="6">
    <source>
        <dbReference type="EMBL" id="CAD7049718.1"/>
    </source>
</evidence>
<evidence type="ECO:0000256" key="4">
    <source>
        <dbReference type="ARBA" id="ARBA00023002"/>
    </source>
</evidence>
<reference evidence="6 7" key="1">
    <citation type="submission" date="2020-11" db="EMBL/GenBank/DDBJ databases">
        <authorList>
            <person name="Lassalle F."/>
        </authorList>
    </citation>
    <scope>NUCLEOTIDE SEQUENCE [LARGE SCALE GENOMIC DNA]</scope>
    <source>
        <strain evidence="6 7">JC140</strain>
    </source>
</reference>
<sequence length="573" mass="61115">MQRSLAELGEVDLVVLGSGASGLSAALTATLEGLTVAVLEVAPVFGGTTARSSGTVWIPDNQLMRAAGFAPDAETAEAYLAALVGDDSPRERWKAFLHQAPAMQADLEARAGIVFRPYLSAPDYRSELEGAAPGGRALEPVAFDGRLLGGWFETIAEPIRELTVMGGMMVTRAEAQRLIRAERSPAAMLEGLKLVARHVDDRRRYRRGTRLVMGNALVARLLHGMLTRGGHAFPNVHVRKIEISDGRAVGVNGVHCGRDFSLAARAGIVLAGGGFPSDPEMRSKYLPAATPDYSPASPFARGSTIRLGIKAGGQLGPDLGSNAMWFPSSLWARPKGGLAVFPHIALDRAKPGSIIVDQQGERFANEAVSYHDFCEAMFRHGPTAFPAWIVAGRDFIRRYGLGVIRPRTPSLTSFLRSGYLRTGENAEALARALGLPSGSLGHSIARFNDFARRGHDADFQRGETAYERSNGDPDRGLSNPCLGEVGTGQLYAVALWPTPLATARGLVCGKEAEVLDRSGHPIPGLYAAGNDMQSVFGGHYPGAGAQIGPAMTFGWAAARHAARHVQKSNRRTT</sequence>
<feature type="domain" description="FAD-dependent oxidoreductase 2 FAD-binding" evidence="5">
    <location>
        <begin position="12"/>
        <end position="545"/>
    </location>
</feature>
<proteinExistence type="predicted"/>
<keyword evidence="2" id="KW-0285">Flavoprotein</keyword>
<organism evidence="6 7">
    <name type="scientific">Pseudorhizobium endolithicum</name>
    <dbReference type="NCBI Taxonomy" id="1191678"/>
    <lineage>
        <taxon>Bacteria</taxon>
        <taxon>Pseudomonadati</taxon>
        <taxon>Pseudomonadota</taxon>
        <taxon>Alphaproteobacteria</taxon>
        <taxon>Hyphomicrobiales</taxon>
        <taxon>Rhizobiaceae</taxon>
        <taxon>Rhizobium/Agrobacterium group</taxon>
        <taxon>Pseudorhizobium</taxon>
    </lineage>
</organism>
<dbReference type="PANTHER" id="PTHR43400">
    <property type="entry name" value="FUMARATE REDUCTASE"/>
    <property type="match status" value="1"/>
</dbReference>
<keyword evidence="4" id="KW-0560">Oxidoreductase</keyword>
<dbReference type="Proteomes" id="UP000606921">
    <property type="component" value="Unassembled WGS sequence"/>
</dbReference>